<organism evidence="3 4">
    <name type="scientific">Rugosimonospora africana</name>
    <dbReference type="NCBI Taxonomy" id="556532"/>
    <lineage>
        <taxon>Bacteria</taxon>
        <taxon>Bacillati</taxon>
        <taxon>Actinomycetota</taxon>
        <taxon>Actinomycetes</taxon>
        <taxon>Micromonosporales</taxon>
        <taxon>Micromonosporaceae</taxon>
        <taxon>Rugosimonospora</taxon>
    </lineage>
</organism>
<dbReference type="Pfam" id="PF03781">
    <property type="entry name" value="FGE-sulfatase"/>
    <property type="match status" value="1"/>
</dbReference>
<dbReference type="SUPFAM" id="SSF56436">
    <property type="entry name" value="C-type lectin-like"/>
    <property type="match status" value="1"/>
</dbReference>
<evidence type="ECO:0000256" key="1">
    <source>
        <dbReference type="SAM" id="MobiDB-lite"/>
    </source>
</evidence>
<dbReference type="InterPro" id="IPR005532">
    <property type="entry name" value="SUMF_dom"/>
</dbReference>
<dbReference type="GO" id="GO:0120147">
    <property type="term" value="F:formylglycine-generating oxidase activity"/>
    <property type="evidence" value="ECO:0007669"/>
    <property type="project" value="TreeGrafter"/>
</dbReference>
<dbReference type="EMBL" id="BONZ01000049">
    <property type="protein sequence ID" value="GIH17078.1"/>
    <property type="molecule type" value="Genomic_DNA"/>
</dbReference>
<dbReference type="InterPro" id="IPR051043">
    <property type="entry name" value="Sulfatase_Mod_Factor_Kinase"/>
</dbReference>
<dbReference type="InterPro" id="IPR016187">
    <property type="entry name" value="CTDL_fold"/>
</dbReference>
<sequence length="216" mass="23584">MSIREFAAHLGISERMVSKWEAGSESIVPRPVNQSALDTSLAASGPEVQERFARKLDLTPSGFSPPQRTVVHPGTENGGPDAVLAGDETQIRHPIDGKLMTLADAGVFFAGEQNEPVYLAGFYIDVYPTTNTDYGRYVAATDAEPPEHWIDGRPPANQLDHPVVFVAWHDANAYSQWAGKALPTAHGWEKAARGTRGDIYPWGDQRTPAKCNCRES</sequence>
<gene>
    <name evidence="3" type="ORF">Raf01_52500</name>
</gene>
<accession>A0A8J3QWG0</accession>
<evidence type="ECO:0000313" key="4">
    <source>
        <dbReference type="Proteomes" id="UP000642748"/>
    </source>
</evidence>
<keyword evidence="4" id="KW-1185">Reference proteome</keyword>
<dbReference type="Gene3D" id="1.10.260.40">
    <property type="entry name" value="lambda repressor-like DNA-binding domains"/>
    <property type="match status" value="1"/>
</dbReference>
<dbReference type="CDD" id="cd00093">
    <property type="entry name" value="HTH_XRE"/>
    <property type="match status" value="1"/>
</dbReference>
<dbReference type="PANTHER" id="PTHR23150:SF19">
    <property type="entry name" value="FORMYLGLYCINE-GENERATING ENZYME"/>
    <property type="match status" value="1"/>
</dbReference>
<evidence type="ECO:0000259" key="2">
    <source>
        <dbReference type="Pfam" id="PF03781"/>
    </source>
</evidence>
<comment type="caution">
    <text evidence="3">The sequence shown here is derived from an EMBL/GenBank/DDBJ whole genome shotgun (WGS) entry which is preliminary data.</text>
</comment>
<feature type="domain" description="Sulfatase-modifying factor enzyme-like" evidence="2">
    <location>
        <begin position="118"/>
        <end position="210"/>
    </location>
</feature>
<dbReference type="PANTHER" id="PTHR23150">
    <property type="entry name" value="SULFATASE MODIFYING FACTOR 1, 2"/>
    <property type="match status" value="1"/>
</dbReference>
<dbReference type="InterPro" id="IPR042095">
    <property type="entry name" value="SUMF_sf"/>
</dbReference>
<dbReference type="AlphaFoldDB" id="A0A8J3QWG0"/>
<proteinExistence type="predicted"/>
<name>A0A8J3QWG0_9ACTN</name>
<dbReference type="Gene3D" id="3.90.1580.10">
    <property type="entry name" value="paralog of FGE (formylglycine-generating enzyme)"/>
    <property type="match status" value="1"/>
</dbReference>
<dbReference type="InterPro" id="IPR001387">
    <property type="entry name" value="Cro/C1-type_HTH"/>
</dbReference>
<dbReference type="Proteomes" id="UP000642748">
    <property type="component" value="Unassembled WGS sequence"/>
</dbReference>
<reference evidence="3" key="1">
    <citation type="submission" date="2021-01" db="EMBL/GenBank/DDBJ databases">
        <title>Whole genome shotgun sequence of Rugosimonospora africana NBRC 104875.</title>
        <authorList>
            <person name="Komaki H."/>
            <person name="Tamura T."/>
        </authorList>
    </citation>
    <scope>NUCLEOTIDE SEQUENCE</scope>
    <source>
        <strain evidence="3">NBRC 104875</strain>
    </source>
</reference>
<dbReference type="GO" id="GO:0003677">
    <property type="term" value="F:DNA binding"/>
    <property type="evidence" value="ECO:0007669"/>
    <property type="project" value="InterPro"/>
</dbReference>
<protein>
    <recommendedName>
        <fullName evidence="2">Sulfatase-modifying factor enzyme-like domain-containing protein</fullName>
    </recommendedName>
</protein>
<feature type="region of interest" description="Disordered" evidence="1">
    <location>
        <begin position="58"/>
        <end position="80"/>
    </location>
</feature>
<dbReference type="InterPro" id="IPR010982">
    <property type="entry name" value="Lambda_DNA-bd_dom_sf"/>
</dbReference>
<evidence type="ECO:0000313" key="3">
    <source>
        <dbReference type="EMBL" id="GIH17078.1"/>
    </source>
</evidence>